<keyword evidence="3" id="KW-1185">Reference proteome</keyword>
<feature type="non-terminal residue" evidence="2">
    <location>
        <position position="1"/>
    </location>
</feature>
<dbReference type="EMBL" id="JBAMMX010000013">
    <property type="protein sequence ID" value="KAK6929225.1"/>
    <property type="molecule type" value="Genomic_DNA"/>
</dbReference>
<gene>
    <name evidence="2" type="ORF">RJ641_005430</name>
</gene>
<evidence type="ECO:0000256" key="1">
    <source>
        <dbReference type="SAM" id="MobiDB-lite"/>
    </source>
</evidence>
<organism evidence="2 3">
    <name type="scientific">Dillenia turbinata</name>
    <dbReference type="NCBI Taxonomy" id="194707"/>
    <lineage>
        <taxon>Eukaryota</taxon>
        <taxon>Viridiplantae</taxon>
        <taxon>Streptophyta</taxon>
        <taxon>Embryophyta</taxon>
        <taxon>Tracheophyta</taxon>
        <taxon>Spermatophyta</taxon>
        <taxon>Magnoliopsida</taxon>
        <taxon>eudicotyledons</taxon>
        <taxon>Gunneridae</taxon>
        <taxon>Pentapetalae</taxon>
        <taxon>Dilleniales</taxon>
        <taxon>Dilleniaceae</taxon>
        <taxon>Dillenia</taxon>
    </lineage>
</organism>
<dbReference type="AlphaFoldDB" id="A0AAN8V821"/>
<feature type="region of interest" description="Disordered" evidence="1">
    <location>
        <begin position="81"/>
        <end position="142"/>
    </location>
</feature>
<sequence length="260" mass="28979">PTWIFSKFAMENQDQNMRRTPYSDRGSSCSNHQTEGTIGWTALPQPLHLQDSIECLSEFSNSDVDGTPMCPEWYEELFFSPSTSRPPLSPSPMPRRRTLPMPRPRSRPSQPFARAMQQENIQPSPPSPPARLPPPHQWPQPTYLGNLQVHSYDPIHNRPIYAGPWVDSNIYPPPLGPGSARIAIGPPPPVGSCPFPPPHLPLPTLYQLLGFPPGPFLSPPTLGQGGGPFGVELQSTTFWRLLMKPCATGYYFTVHLHSME</sequence>
<dbReference type="Proteomes" id="UP001370490">
    <property type="component" value="Unassembled WGS sequence"/>
</dbReference>
<reference evidence="2 3" key="1">
    <citation type="submission" date="2023-12" db="EMBL/GenBank/DDBJ databases">
        <title>A high-quality genome assembly for Dillenia turbinata (Dilleniales).</title>
        <authorList>
            <person name="Chanderbali A."/>
        </authorList>
    </citation>
    <scope>NUCLEOTIDE SEQUENCE [LARGE SCALE GENOMIC DNA]</scope>
    <source>
        <strain evidence="2">LSX21</strain>
        <tissue evidence="2">Leaf</tissue>
    </source>
</reference>
<name>A0AAN8V821_9MAGN</name>
<proteinExistence type="predicted"/>
<feature type="compositionally biased region" description="Pro residues" evidence="1">
    <location>
        <begin position="123"/>
        <end position="138"/>
    </location>
</feature>
<accession>A0AAN8V821</accession>
<comment type="caution">
    <text evidence="2">The sequence shown here is derived from an EMBL/GenBank/DDBJ whole genome shotgun (WGS) entry which is preliminary data.</text>
</comment>
<evidence type="ECO:0000313" key="3">
    <source>
        <dbReference type="Proteomes" id="UP001370490"/>
    </source>
</evidence>
<protein>
    <submittedName>
        <fullName evidence="2">Uncharacterized protein</fullName>
    </submittedName>
</protein>
<evidence type="ECO:0000313" key="2">
    <source>
        <dbReference type="EMBL" id="KAK6929225.1"/>
    </source>
</evidence>